<organism evidence="1 2">
    <name type="scientific">Jaapia argillacea MUCL 33604</name>
    <dbReference type="NCBI Taxonomy" id="933084"/>
    <lineage>
        <taxon>Eukaryota</taxon>
        <taxon>Fungi</taxon>
        <taxon>Dikarya</taxon>
        <taxon>Basidiomycota</taxon>
        <taxon>Agaricomycotina</taxon>
        <taxon>Agaricomycetes</taxon>
        <taxon>Agaricomycetidae</taxon>
        <taxon>Jaapiales</taxon>
        <taxon>Jaapiaceae</taxon>
        <taxon>Jaapia</taxon>
    </lineage>
</organism>
<dbReference type="OrthoDB" id="2133190at2759"/>
<keyword evidence="2" id="KW-1185">Reference proteome</keyword>
<dbReference type="InParanoid" id="A0A067QC21"/>
<protein>
    <submittedName>
        <fullName evidence="1">Uncharacterized protein</fullName>
    </submittedName>
</protein>
<reference evidence="2" key="1">
    <citation type="journal article" date="2014" name="Proc. Natl. Acad. Sci. U.S.A.">
        <title>Extensive sampling of basidiomycete genomes demonstrates inadequacy of the white-rot/brown-rot paradigm for wood decay fungi.</title>
        <authorList>
            <person name="Riley R."/>
            <person name="Salamov A.A."/>
            <person name="Brown D.W."/>
            <person name="Nagy L.G."/>
            <person name="Floudas D."/>
            <person name="Held B.W."/>
            <person name="Levasseur A."/>
            <person name="Lombard V."/>
            <person name="Morin E."/>
            <person name="Otillar R."/>
            <person name="Lindquist E.A."/>
            <person name="Sun H."/>
            <person name="LaButti K.M."/>
            <person name="Schmutz J."/>
            <person name="Jabbour D."/>
            <person name="Luo H."/>
            <person name="Baker S.E."/>
            <person name="Pisabarro A.G."/>
            <person name="Walton J.D."/>
            <person name="Blanchette R.A."/>
            <person name="Henrissat B."/>
            <person name="Martin F."/>
            <person name="Cullen D."/>
            <person name="Hibbett D.S."/>
            <person name="Grigoriev I.V."/>
        </authorList>
    </citation>
    <scope>NUCLEOTIDE SEQUENCE [LARGE SCALE GENOMIC DNA]</scope>
    <source>
        <strain evidence="2">MUCL 33604</strain>
    </source>
</reference>
<evidence type="ECO:0000313" key="1">
    <source>
        <dbReference type="EMBL" id="KDQ60146.1"/>
    </source>
</evidence>
<dbReference type="AlphaFoldDB" id="A0A067QC21"/>
<proteinExistence type="predicted"/>
<sequence>MVLGAVSLPNRLQTYCCMRLRTSYFSASPSDLVTLSLIIRPLSKATATELWNRALKTQSMRPYERMVLKNLTVDDAVALLASASRTKKGGVGKQSPLRLLAVTIIQDKLRKHAALLFIRTVLRNDERCSHMGHTPEEENQREEERREVIEGAKSIGGRIGELAEVLDRVWESGVCDVDQLVEETAMEVDESEKAIGCLLRSTILYRQIFPSYLAGSQGISESVSLMLSPPPSPSRKNTVVHAALRRTLGSPAFDYGEVGREGEGGEGQEEEKLAMLLEDARDQAVDMIVELERAGRKARVEI</sequence>
<dbReference type="Proteomes" id="UP000027265">
    <property type="component" value="Unassembled WGS sequence"/>
</dbReference>
<dbReference type="HOGENOM" id="CLU_921553_0_0_1"/>
<dbReference type="STRING" id="933084.A0A067QC21"/>
<name>A0A067QC21_9AGAM</name>
<evidence type="ECO:0000313" key="2">
    <source>
        <dbReference type="Proteomes" id="UP000027265"/>
    </source>
</evidence>
<accession>A0A067QC21</accession>
<gene>
    <name evidence="1" type="ORF">JAAARDRAFT_597090</name>
</gene>
<dbReference type="EMBL" id="KL197714">
    <property type="protein sequence ID" value="KDQ60146.1"/>
    <property type="molecule type" value="Genomic_DNA"/>
</dbReference>